<dbReference type="Pfam" id="PF00501">
    <property type="entry name" value="AMP-binding"/>
    <property type="match status" value="1"/>
</dbReference>
<dbReference type="PANTHER" id="PTHR45527">
    <property type="entry name" value="NONRIBOSOMAL PEPTIDE SYNTHETASE"/>
    <property type="match status" value="1"/>
</dbReference>
<dbReference type="NCBIfam" id="TIGR01733">
    <property type="entry name" value="AA-adenyl-dom"/>
    <property type="match status" value="1"/>
</dbReference>
<dbReference type="Gene3D" id="1.10.1200.10">
    <property type="entry name" value="ACP-like"/>
    <property type="match status" value="1"/>
</dbReference>
<dbReference type="InterPro" id="IPR036736">
    <property type="entry name" value="ACP-like_sf"/>
</dbReference>
<dbReference type="EMBL" id="BAABJE010000001">
    <property type="protein sequence ID" value="GAA4782143.1"/>
    <property type="molecule type" value="Genomic_DNA"/>
</dbReference>
<dbReference type="InterPro" id="IPR025110">
    <property type="entry name" value="AMP-bd_C"/>
</dbReference>
<evidence type="ECO:0000313" key="3">
    <source>
        <dbReference type="Proteomes" id="UP001499959"/>
    </source>
</evidence>
<dbReference type="SUPFAM" id="SSF56801">
    <property type="entry name" value="Acetyl-CoA synthetase-like"/>
    <property type="match status" value="1"/>
</dbReference>
<keyword evidence="3" id="KW-1185">Reference proteome</keyword>
<dbReference type="Pfam" id="PF13193">
    <property type="entry name" value="AMP-binding_C"/>
    <property type="match status" value="1"/>
</dbReference>
<dbReference type="InterPro" id="IPR009081">
    <property type="entry name" value="PP-bd_ACP"/>
</dbReference>
<name>A0ABP9AJP0_9GAMM</name>
<proteinExistence type="predicted"/>
<protein>
    <recommendedName>
        <fullName evidence="1">Carrier domain-containing protein</fullName>
    </recommendedName>
</protein>
<dbReference type="InterPro" id="IPR020845">
    <property type="entry name" value="AMP-binding_CS"/>
</dbReference>
<dbReference type="InterPro" id="IPR000873">
    <property type="entry name" value="AMP-dep_synth/lig_dom"/>
</dbReference>
<dbReference type="PROSITE" id="PS00455">
    <property type="entry name" value="AMP_BINDING"/>
    <property type="match status" value="1"/>
</dbReference>
<gene>
    <name evidence="2" type="ORF">GCM10023307_03310</name>
</gene>
<dbReference type="Proteomes" id="UP001499959">
    <property type="component" value="Unassembled WGS sequence"/>
</dbReference>
<dbReference type="Gene3D" id="3.40.50.980">
    <property type="match status" value="2"/>
</dbReference>
<dbReference type="SUPFAM" id="SSF47336">
    <property type="entry name" value="ACP-like"/>
    <property type="match status" value="1"/>
</dbReference>
<feature type="domain" description="Carrier" evidence="1">
    <location>
        <begin position="536"/>
        <end position="611"/>
    </location>
</feature>
<comment type="caution">
    <text evidence="2">The sequence shown here is derived from an EMBL/GenBank/DDBJ whole genome shotgun (WGS) entry which is preliminary data.</text>
</comment>
<dbReference type="PROSITE" id="PS50075">
    <property type="entry name" value="CARRIER"/>
    <property type="match status" value="1"/>
</dbReference>
<dbReference type="InterPro" id="IPR045851">
    <property type="entry name" value="AMP-bd_C_sf"/>
</dbReference>
<organism evidence="2 3">
    <name type="scientific">Lysobacter hankyongensis</name>
    <dbReference type="NCBI Taxonomy" id="1176535"/>
    <lineage>
        <taxon>Bacteria</taxon>
        <taxon>Pseudomonadati</taxon>
        <taxon>Pseudomonadota</taxon>
        <taxon>Gammaproteobacteria</taxon>
        <taxon>Lysobacterales</taxon>
        <taxon>Lysobacteraceae</taxon>
        <taxon>Lysobacter</taxon>
    </lineage>
</organism>
<dbReference type="Gene3D" id="3.30.300.30">
    <property type="match status" value="1"/>
</dbReference>
<accession>A0ABP9AJP0</accession>
<sequence length="621" mass="67484">MGIEQVSSDFVSEFERCVREYSDSVAVVDDDRRRTYRELNAAANRLARRLSAEGVRTDAIVPIHAERSLEFLIGILAVFKAGGAYLPIDPNWPVGRVSEVLSESGSGTALVSGAASATLREAAALASNPNLRIVDLEEDVSAHVDDDLPIAIRPGDLAYVIFTSGSTGRPKGAMVEHRGMFNHLQCKLDELRMDDRDRLVQNAPQCFDISVWQFLCPLLVGGEVHIVRDAIAHDPVALFGYASAHGITLLEAVPSLIKSALAMFDGGESPREGALDRLRVLMLTGEALEPSVCRGWLARFPAVPIVNAYGPTECSDDVTHFWMRTPPDESDIRVPIGHSIANIRLYVVEEGVSPLRLCEPGEPGELCVAGIAVGRGYVNNPEATRKAFMDDPFAESAPPDRLYRTGDLVRQREDGAFDYLGRIDRQVKIRGRRIELEEIEQVLLRSGMVRDCAVVARSLRPGAGATGEMLVAYVVARAEFDPAALERTLCERLPAYMVPAHIVRLQSMPLTPNGKIDVSDLMSRELATGTDDVEIGYATECQAWLAGIWSSVLQAERIPPQADFFDLGGSSLDGIKLLYAIRKASGIALTYDSIEAHPTLAGMAEVLAPMREAASAPATPS</sequence>
<dbReference type="Gene3D" id="2.30.38.10">
    <property type="entry name" value="Luciferase, Domain 3"/>
    <property type="match status" value="1"/>
</dbReference>
<dbReference type="InterPro" id="IPR010071">
    <property type="entry name" value="AA_adenyl_dom"/>
</dbReference>
<dbReference type="PANTHER" id="PTHR45527:SF1">
    <property type="entry name" value="FATTY ACID SYNTHASE"/>
    <property type="match status" value="1"/>
</dbReference>
<dbReference type="Pfam" id="PF00550">
    <property type="entry name" value="PP-binding"/>
    <property type="match status" value="1"/>
</dbReference>
<reference evidence="3" key="1">
    <citation type="journal article" date="2019" name="Int. J. Syst. Evol. Microbiol.">
        <title>The Global Catalogue of Microorganisms (GCM) 10K type strain sequencing project: providing services to taxonomists for standard genome sequencing and annotation.</title>
        <authorList>
            <consortium name="The Broad Institute Genomics Platform"/>
            <consortium name="The Broad Institute Genome Sequencing Center for Infectious Disease"/>
            <person name="Wu L."/>
            <person name="Ma J."/>
        </authorList>
    </citation>
    <scope>NUCLEOTIDE SEQUENCE [LARGE SCALE GENOMIC DNA]</scope>
    <source>
        <strain evidence="3">JCM 18204</strain>
    </source>
</reference>
<dbReference type="CDD" id="cd05930">
    <property type="entry name" value="A_NRPS"/>
    <property type="match status" value="1"/>
</dbReference>
<evidence type="ECO:0000313" key="2">
    <source>
        <dbReference type="EMBL" id="GAA4782143.1"/>
    </source>
</evidence>
<evidence type="ECO:0000259" key="1">
    <source>
        <dbReference type="PROSITE" id="PS50075"/>
    </source>
</evidence>